<dbReference type="InterPro" id="IPR001451">
    <property type="entry name" value="Hexapep"/>
</dbReference>
<dbReference type="GO" id="GO:0019344">
    <property type="term" value="P:cysteine biosynthetic process"/>
    <property type="evidence" value="ECO:0007669"/>
    <property type="project" value="UniProtKB-KW"/>
</dbReference>
<dbReference type="Gene3D" id="1.10.3130.10">
    <property type="entry name" value="serine acetyltransferase, domain 1"/>
    <property type="match status" value="1"/>
</dbReference>
<dbReference type="InterPro" id="IPR011004">
    <property type="entry name" value="Trimer_LpxA-like_sf"/>
</dbReference>
<keyword evidence="6 12" id="KW-0808">Transferase</keyword>
<evidence type="ECO:0000313" key="13">
    <source>
        <dbReference type="Proteomes" id="UP000194218"/>
    </source>
</evidence>
<evidence type="ECO:0000256" key="7">
    <source>
        <dbReference type="ARBA" id="ARBA00022737"/>
    </source>
</evidence>
<dbReference type="GO" id="GO:0170033">
    <property type="term" value="P:L-amino acid metabolic process"/>
    <property type="evidence" value="ECO:0007669"/>
    <property type="project" value="UniProtKB-ARBA"/>
</dbReference>
<dbReference type="InterPro" id="IPR042122">
    <property type="entry name" value="Ser_AcTrfase_N_sf"/>
</dbReference>
<sequence length="225" mass="24190">MSPRRPPRPLTPRRAYRRAVRDLDTVRARDPSVRSRTEALLHPAVLAIWSHRVAHRLHRRGLRRTARLCSVLARLATGGIEIHPGATIGRGFFIDHGAGVVIGETAVIGDDVTIFHQVTLGSVGWWHDRERGAGARRHPRVGNRVVIGANASLLGPITVGDDAVIGAQALVIDDVAGRARVLAPLARARTRTAATAPVPATRPVPPTAPALPRAAPTAPRSFPVW</sequence>
<keyword evidence="8" id="KW-0198">Cysteine biosynthesis</keyword>
<evidence type="ECO:0000256" key="1">
    <source>
        <dbReference type="ARBA" id="ARBA00004876"/>
    </source>
</evidence>
<dbReference type="InterPro" id="IPR018357">
    <property type="entry name" value="Hexapep_transf_CS"/>
</dbReference>
<reference evidence="12 13" key="1">
    <citation type="submission" date="2017-05" db="EMBL/GenBank/DDBJ databases">
        <title>Complete genome sequence of Streptomyces sp. SCSIO 03032 revealed the diverse biosynthetic pathways for its bioactive secondary metabolites.</title>
        <authorList>
            <person name="Ma L."/>
            <person name="Zhu Y."/>
            <person name="Zhang W."/>
            <person name="Zhang G."/>
            <person name="Tian X."/>
            <person name="Zhang S."/>
            <person name="Zhang C."/>
        </authorList>
    </citation>
    <scope>NUCLEOTIDE SEQUENCE [LARGE SCALE GENOMIC DNA]</scope>
    <source>
        <strain evidence="12 13">SCSIO 03032</strain>
    </source>
</reference>
<dbReference type="PROSITE" id="PS00101">
    <property type="entry name" value="HEXAPEP_TRANSFERASES"/>
    <property type="match status" value="1"/>
</dbReference>
<evidence type="ECO:0000256" key="3">
    <source>
        <dbReference type="ARBA" id="ARBA00013266"/>
    </source>
</evidence>
<dbReference type="GO" id="GO:0009001">
    <property type="term" value="F:serine O-acetyltransferase activity"/>
    <property type="evidence" value="ECO:0007669"/>
    <property type="project" value="UniProtKB-EC"/>
</dbReference>
<dbReference type="KEGG" id="smao:CAG99_14350"/>
<evidence type="ECO:0000256" key="2">
    <source>
        <dbReference type="ARBA" id="ARBA00007274"/>
    </source>
</evidence>
<dbReference type="InterPro" id="IPR053376">
    <property type="entry name" value="Serine_acetyltransferase"/>
</dbReference>
<proteinExistence type="inferred from homology"/>
<dbReference type="FunFam" id="2.160.10.10:FF:000007">
    <property type="entry name" value="Serine acetyltransferase"/>
    <property type="match status" value="1"/>
</dbReference>
<dbReference type="PANTHER" id="PTHR42811">
    <property type="entry name" value="SERINE ACETYLTRANSFERASE"/>
    <property type="match status" value="1"/>
</dbReference>
<dbReference type="CDD" id="cd03354">
    <property type="entry name" value="LbH_SAT"/>
    <property type="match status" value="1"/>
</dbReference>
<feature type="compositionally biased region" description="Low complexity" evidence="11">
    <location>
        <begin position="210"/>
        <end position="225"/>
    </location>
</feature>
<evidence type="ECO:0000256" key="11">
    <source>
        <dbReference type="SAM" id="MobiDB-lite"/>
    </source>
</evidence>
<evidence type="ECO:0000256" key="8">
    <source>
        <dbReference type="ARBA" id="ARBA00023192"/>
    </source>
</evidence>
<feature type="compositionally biased region" description="Pro residues" evidence="11">
    <location>
        <begin position="200"/>
        <end position="209"/>
    </location>
</feature>
<evidence type="ECO:0000256" key="4">
    <source>
        <dbReference type="ARBA" id="ARBA00018522"/>
    </source>
</evidence>
<accession>A0A1W7CYK2</accession>
<dbReference type="InterPro" id="IPR045304">
    <property type="entry name" value="LbH_SAT"/>
</dbReference>
<dbReference type="EC" id="2.3.1.30" evidence="3"/>
<dbReference type="EMBL" id="CP021121">
    <property type="protein sequence ID" value="ARQ69888.1"/>
    <property type="molecule type" value="Genomic_DNA"/>
</dbReference>
<keyword evidence="7" id="KW-0677">Repeat</keyword>
<evidence type="ECO:0000256" key="10">
    <source>
        <dbReference type="ARBA" id="ARBA00049486"/>
    </source>
</evidence>
<evidence type="ECO:0000313" key="12">
    <source>
        <dbReference type="EMBL" id="ARQ69888.1"/>
    </source>
</evidence>
<comment type="similarity">
    <text evidence="2">Belongs to the transferase hexapeptide repeat family.</text>
</comment>
<dbReference type="SUPFAM" id="SSF51161">
    <property type="entry name" value="Trimeric LpxA-like enzymes"/>
    <property type="match status" value="1"/>
</dbReference>
<dbReference type="AlphaFoldDB" id="A0A1W7CYK2"/>
<dbReference type="Gene3D" id="2.160.10.10">
    <property type="entry name" value="Hexapeptide repeat proteins"/>
    <property type="match status" value="1"/>
</dbReference>
<evidence type="ECO:0000256" key="5">
    <source>
        <dbReference type="ARBA" id="ARBA00022605"/>
    </source>
</evidence>
<evidence type="ECO:0000256" key="9">
    <source>
        <dbReference type="ARBA" id="ARBA00023315"/>
    </source>
</evidence>
<dbReference type="Proteomes" id="UP000194218">
    <property type="component" value="Chromosome"/>
</dbReference>
<organism evidence="12 13">
    <name type="scientific">Streptomyces marincola</name>
    <dbReference type="NCBI Taxonomy" id="2878388"/>
    <lineage>
        <taxon>Bacteria</taxon>
        <taxon>Bacillati</taxon>
        <taxon>Actinomycetota</taxon>
        <taxon>Actinomycetes</taxon>
        <taxon>Kitasatosporales</taxon>
        <taxon>Streptomycetaceae</taxon>
        <taxon>Streptomyces</taxon>
    </lineage>
</organism>
<comment type="pathway">
    <text evidence="1">Amino-acid biosynthesis; L-cysteine biosynthesis; L-cysteine from L-serine: step 1/2.</text>
</comment>
<dbReference type="GO" id="GO:0170039">
    <property type="term" value="P:proteinogenic amino acid metabolic process"/>
    <property type="evidence" value="ECO:0007669"/>
    <property type="project" value="UniProtKB-ARBA"/>
</dbReference>
<dbReference type="Pfam" id="PF00132">
    <property type="entry name" value="Hexapep"/>
    <property type="match status" value="1"/>
</dbReference>
<keyword evidence="9" id="KW-0012">Acyltransferase</keyword>
<protein>
    <recommendedName>
        <fullName evidence="4">Serine acetyltransferase</fullName>
        <ecNumber evidence="3">2.3.1.30</ecNumber>
    </recommendedName>
</protein>
<dbReference type="NCBIfam" id="NF041874">
    <property type="entry name" value="EPS_EpsC"/>
    <property type="match status" value="1"/>
</dbReference>
<gene>
    <name evidence="12" type="ORF">CAG99_14350</name>
</gene>
<evidence type="ECO:0000256" key="6">
    <source>
        <dbReference type="ARBA" id="ARBA00022679"/>
    </source>
</evidence>
<feature type="region of interest" description="Disordered" evidence="11">
    <location>
        <begin position="192"/>
        <end position="225"/>
    </location>
</feature>
<keyword evidence="5" id="KW-0028">Amino-acid biosynthesis</keyword>
<name>A0A1W7CYK2_9ACTN</name>
<keyword evidence="13" id="KW-1185">Reference proteome</keyword>
<comment type="catalytic activity">
    <reaction evidence="10">
        <text>L-serine + acetyl-CoA = O-acetyl-L-serine + CoA</text>
        <dbReference type="Rhea" id="RHEA:24560"/>
        <dbReference type="ChEBI" id="CHEBI:33384"/>
        <dbReference type="ChEBI" id="CHEBI:57287"/>
        <dbReference type="ChEBI" id="CHEBI:57288"/>
        <dbReference type="ChEBI" id="CHEBI:58340"/>
        <dbReference type="EC" id="2.3.1.30"/>
    </reaction>
</comment>